<evidence type="ECO:0000313" key="4">
    <source>
        <dbReference type="Proteomes" id="UP000029391"/>
    </source>
</evidence>
<feature type="transmembrane region" description="Helical" evidence="1">
    <location>
        <begin position="15"/>
        <end position="35"/>
    </location>
</feature>
<keyword evidence="1" id="KW-0472">Membrane</keyword>
<evidence type="ECO:0000259" key="2">
    <source>
        <dbReference type="Pfam" id="PF14341"/>
    </source>
</evidence>
<dbReference type="EMBL" id="AWXU01000009">
    <property type="protein sequence ID" value="KFN51127.1"/>
    <property type="molecule type" value="Genomic_DNA"/>
</dbReference>
<reference evidence="3 4" key="1">
    <citation type="submission" date="2013-09" db="EMBL/GenBank/DDBJ databases">
        <title>Genome sequencing of Arenimonas composti.</title>
        <authorList>
            <person name="Chen F."/>
            <person name="Wang G."/>
        </authorList>
    </citation>
    <scope>NUCLEOTIDE SEQUENCE [LARGE SCALE GENOMIC DNA]</scope>
    <source>
        <strain evidence="3 4">TR7-09</strain>
    </source>
</reference>
<dbReference type="Pfam" id="PF14341">
    <property type="entry name" value="PilX_N"/>
    <property type="match status" value="1"/>
</dbReference>
<sequence>MTESRYQRVSRQRGIALLVVLLLLLVMTLVGLAVMRGTQMEERMAAGLYDRSLAFQSAEAALREAEALIFTAPTFPGSGNCTNGLCPQRTNLADTDVEYWLMPATGWRNATVDTTVDNDGTGAGPAIATPTQFIIEPLGMGENWFKCGAVTPVDALCLSQRFRVTVRTNAPGRAEVLLQSTVSAP</sequence>
<comment type="caution">
    <text evidence="3">The sequence shown here is derived from an EMBL/GenBank/DDBJ whole genome shotgun (WGS) entry which is preliminary data.</text>
</comment>
<organism evidence="3 4">
    <name type="scientific">Arenimonas composti TR7-09 = DSM 18010</name>
    <dbReference type="NCBI Taxonomy" id="1121013"/>
    <lineage>
        <taxon>Bacteria</taxon>
        <taxon>Pseudomonadati</taxon>
        <taxon>Pseudomonadota</taxon>
        <taxon>Gammaproteobacteria</taxon>
        <taxon>Lysobacterales</taxon>
        <taxon>Lysobacteraceae</taxon>
        <taxon>Arenimonas</taxon>
    </lineage>
</organism>
<dbReference type="Proteomes" id="UP000029391">
    <property type="component" value="Unassembled WGS sequence"/>
</dbReference>
<dbReference type="STRING" id="1121013.GCA_000426365_01448"/>
<gene>
    <name evidence="3" type="ORF">P873_04310</name>
</gene>
<feature type="domain" description="Type 4 fimbrial biogenesis protein PilX N-terminal" evidence="2">
    <location>
        <begin position="13"/>
        <end position="63"/>
    </location>
</feature>
<dbReference type="eggNOG" id="COG4726">
    <property type="taxonomic scope" value="Bacteria"/>
</dbReference>
<protein>
    <recommendedName>
        <fullName evidence="2">Type 4 fimbrial biogenesis protein PilX N-terminal domain-containing protein</fullName>
    </recommendedName>
</protein>
<dbReference type="RefSeq" id="WP_026816747.1">
    <property type="nucleotide sequence ID" value="NZ_AUFF01000003.1"/>
</dbReference>
<evidence type="ECO:0000313" key="3">
    <source>
        <dbReference type="EMBL" id="KFN51127.1"/>
    </source>
</evidence>
<accession>A0A091BHW2</accession>
<keyword evidence="4" id="KW-1185">Reference proteome</keyword>
<keyword evidence="1" id="KW-1133">Transmembrane helix</keyword>
<proteinExistence type="predicted"/>
<evidence type="ECO:0000256" key="1">
    <source>
        <dbReference type="SAM" id="Phobius"/>
    </source>
</evidence>
<dbReference type="AlphaFoldDB" id="A0A091BHW2"/>
<name>A0A091BHW2_9GAMM</name>
<dbReference type="OrthoDB" id="5801860at2"/>
<dbReference type="InterPro" id="IPR025746">
    <property type="entry name" value="PilX_N_dom"/>
</dbReference>
<keyword evidence="1" id="KW-0812">Transmembrane</keyword>